<evidence type="ECO:0000313" key="3">
    <source>
        <dbReference type="EMBL" id="TFK37255.1"/>
    </source>
</evidence>
<keyword evidence="2" id="KW-1133">Transmembrane helix</keyword>
<name>A0A5C3LX02_9AGAR</name>
<feature type="region of interest" description="Disordered" evidence="1">
    <location>
        <begin position="994"/>
        <end position="1022"/>
    </location>
</feature>
<proteinExistence type="predicted"/>
<feature type="transmembrane region" description="Helical" evidence="2">
    <location>
        <begin position="507"/>
        <end position="525"/>
    </location>
</feature>
<reference evidence="3 4" key="1">
    <citation type="journal article" date="2019" name="Nat. Ecol. Evol.">
        <title>Megaphylogeny resolves global patterns of mushroom evolution.</title>
        <authorList>
            <person name="Varga T."/>
            <person name="Krizsan K."/>
            <person name="Foldi C."/>
            <person name="Dima B."/>
            <person name="Sanchez-Garcia M."/>
            <person name="Sanchez-Ramirez S."/>
            <person name="Szollosi G.J."/>
            <person name="Szarkandi J.G."/>
            <person name="Papp V."/>
            <person name="Albert L."/>
            <person name="Andreopoulos W."/>
            <person name="Angelini C."/>
            <person name="Antonin V."/>
            <person name="Barry K.W."/>
            <person name="Bougher N.L."/>
            <person name="Buchanan P."/>
            <person name="Buyck B."/>
            <person name="Bense V."/>
            <person name="Catcheside P."/>
            <person name="Chovatia M."/>
            <person name="Cooper J."/>
            <person name="Damon W."/>
            <person name="Desjardin D."/>
            <person name="Finy P."/>
            <person name="Geml J."/>
            <person name="Haridas S."/>
            <person name="Hughes K."/>
            <person name="Justo A."/>
            <person name="Karasinski D."/>
            <person name="Kautmanova I."/>
            <person name="Kiss B."/>
            <person name="Kocsube S."/>
            <person name="Kotiranta H."/>
            <person name="LaButti K.M."/>
            <person name="Lechner B.E."/>
            <person name="Liimatainen K."/>
            <person name="Lipzen A."/>
            <person name="Lukacs Z."/>
            <person name="Mihaltcheva S."/>
            <person name="Morgado L.N."/>
            <person name="Niskanen T."/>
            <person name="Noordeloos M.E."/>
            <person name="Ohm R.A."/>
            <person name="Ortiz-Santana B."/>
            <person name="Ovrebo C."/>
            <person name="Racz N."/>
            <person name="Riley R."/>
            <person name="Savchenko A."/>
            <person name="Shiryaev A."/>
            <person name="Soop K."/>
            <person name="Spirin V."/>
            <person name="Szebenyi C."/>
            <person name="Tomsovsky M."/>
            <person name="Tulloss R.E."/>
            <person name="Uehling J."/>
            <person name="Grigoriev I.V."/>
            <person name="Vagvolgyi C."/>
            <person name="Papp T."/>
            <person name="Martin F.M."/>
            <person name="Miettinen O."/>
            <person name="Hibbett D.S."/>
            <person name="Nagy L.G."/>
        </authorList>
    </citation>
    <scope>NUCLEOTIDE SEQUENCE [LARGE SCALE GENOMIC DNA]</scope>
    <source>
        <strain evidence="3 4">CBS 166.37</strain>
    </source>
</reference>
<dbReference type="AlphaFoldDB" id="A0A5C3LX02"/>
<keyword evidence="2" id="KW-0472">Membrane</keyword>
<gene>
    <name evidence="3" type="ORF">BDQ12DRAFT_214923</name>
</gene>
<feature type="compositionally biased region" description="Pro residues" evidence="1">
    <location>
        <begin position="884"/>
        <end position="894"/>
    </location>
</feature>
<feature type="compositionally biased region" description="Polar residues" evidence="1">
    <location>
        <begin position="200"/>
        <end position="219"/>
    </location>
</feature>
<dbReference type="Proteomes" id="UP000308652">
    <property type="component" value="Unassembled WGS sequence"/>
</dbReference>
<feature type="region of interest" description="Disordered" evidence="1">
    <location>
        <begin position="748"/>
        <end position="771"/>
    </location>
</feature>
<feature type="compositionally biased region" description="Polar residues" evidence="1">
    <location>
        <begin position="904"/>
        <end position="917"/>
    </location>
</feature>
<keyword evidence="4" id="KW-1185">Reference proteome</keyword>
<feature type="compositionally biased region" description="Polar residues" evidence="1">
    <location>
        <begin position="181"/>
        <end position="191"/>
    </location>
</feature>
<feature type="compositionally biased region" description="Low complexity" evidence="1">
    <location>
        <begin position="220"/>
        <end position="234"/>
    </location>
</feature>
<feature type="compositionally biased region" description="Pro residues" evidence="1">
    <location>
        <begin position="286"/>
        <end position="297"/>
    </location>
</feature>
<evidence type="ECO:0000256" key="2">
    <source>
        <dbReference type="SAM" id="Phobius"/>
    </source>
</evidence>
<protein>
    <submittedName>
        <fullName evidence="3">Uncharacterized protein</fullName>
    </submittedName>
</protein>
<feature type="transmembrane region" description="Helical" evidence="2">
    <location>
        <begin position="332"/>
        <end position="350"/>
    </location>
</feature>
<feature type="compositionally biased region" description="Acidic residues" evidence="1">
    <location>
        <begin position="850"/>
        <end position="864"/>
    </location>
</feature>
<feature type="region of interest" description="Disordered" evidence="1">
    <location>
        <begin position="850"/>
        <end position="920"/>
    </location>
</feature>
<feature type="region of interest" description="Disordered" evidence="1">
    <location>
        <begin position="181"/>
        <end position="328"/>
    </location>
</feature>
<evidence type="ECO:0000313" key="4">
    <source>
        <dbReference type="Proteomes" id="UP000308652"/>
    </source>
</evidence>
<feature type="region of interest" description="Disordered" evidence="1">
    <location>
        <begin position="627"/>
        <end position="659"/>
    </location>
</feature>
<feature type="region of interest" description="Disordered" evidence="1">
    <location>
        <begin position="130"/>
        <end position="159"/>
    </location>
</feature>
<evidence type="ECO:0000256" key="1">
    <source>
        <dbReference type="SAM" id="MobiDB-lite"/>
    </source>
</evidence>
<accession>A0A5C3LX02</accession>
<organism evidence="3 4">
    <name type="scientific">Crucibulum laeve</name>
    <dbReference type="NCBI Taxonomy" id="68775"/>
    <lineage>
        <taxon>Eukaryota</taxon>
        <taxon>Fungi</taxon>
        <taxon>Dikarya</taxon>
        <taxon>Basidiomycota</taxon>
        <taxon>Agaricomycotina</taxon>
        <taxon>Agaricomycetes</taxon>
        <taxon>Agaricomycetidae</taxon>
        <taxon>Agaricales</taxon>
        <taxon>Agaricineae</taxon>
        <taxon>Nidulariaceae</taxon>
        <taxon>Crucibulum</taxon>
    </lineage>
</organism>
<feature type="compositionally biased region" description="Pro residues" evidence="1">
    <location>
        <begin position="139"/>
        <end position="148"/>
    </location>
</feature>
<feature type="compositionally biased region" description="Acidic residues" evidence="1">
    <location>
        <begin position="311"/>
        <end position="322"/>
    </location>
</feature>
<feature type="compositionally biased region" description="Low complexity" evidence="1">
    <location>
        <begin position="865"/>
        <end position="883"/>
    </location>
</feature>
<keyword evidence="2" id="KW-0812">Transmembrane</keyword>
<dbReference type="EMBL" id="ML213609">
    <property type="protein sequence ID" value="TFK37255.1"/>
    <property type="molecule type" value="Genomic_DNA"/>
</dbReference>
<sequence length="1022" mass="108027">MFASSSTTTLIKITSFLISLVVSLIVPSADNILSLPFLPLLDSGARFKVTTPGWSLEFELGQPSSRYLPKASSRIPFPLATPKAIAPTDIIIASVRADSHAGRGSDVEEADRSQNLASVLAALQARQSAIITSSDTTPSTPPSTPRRPPTAQSSRRSWIPTSDAMQGLAAVLVGARQFGSNSGTVRTSTSIHPVHRQPPTIASPSGADSTVFTTIQNSHSSGGSSTTSIPTISPAVASCQPPAQTITPRRRTANSHQLAAILITSHQERHSRSSGRGSGGRRSSFPAPPPLPLPMPKTPVQWRKEKAEKDGDPDDEDPEDGGAESNSEPKDVGLWSLVFCLVVVSILFWYPGRWIFKLFLGSVQRVIMASSRVSSPKVISSSRSMSMNIHSSGPVQATPILSSQASPSSTRIFSTQKSMSMHDAPSGANIRSDPIVHPPPHTKALSIYQVPSAPIVLTNSQTPPNPPIPIISQIPHIIQPPTAVPSQLPCLTLLASAMPIFIPALRIHHLIAILIGVLVVVFWWAHVGNYAIAGLVRCARKKDEKAVIPDQQPEVKAREVTLAAVVKEGCKRNMKEGGTGTAECDGDIPSVGLENEVEGVSDRADSSFNENASALSSLNAAAISSMTSAEEPASVDAPTSSEGEVTPEVHIPPSSSATSVAPASLGAVAARTALPPDSPVPTVANIVTPTLIEISPTSPSSASIAAPTMLFVTTPVSIEAVATLAAPSPSASTPPSSAKLRVSAPIFTPARNDQEKENVAPDQSNQDTGKELAVPSTVHDDVFVARPTVSPLVVRSNSEPYSPLAMPPNTRSHAIPIMQPLSKSRKIKIRKKRSKETKARILAMLAADGIADDSDEHDGEEDAAAESSVSPVTVPVSVASPSVNLPPCPPPPTYQTPCPVTQQNQPVNQDRGLSSSRHAAFDHDRGLHSSQHAVFNHDLSLNSSRHAAVNQDRGLSSSRHAAINQDRGLNSSRHAPINCDRGLNSSRHAVQPHDFQHKHYGGGGSNTHYPRGSQPRYAPYSC</sequence>